<comment type="caution">
    <text evidence="1">The sequence shown here is derived from an EMBL/GenBank/DDBJ whole genome shotgun (WGS) entry which is preliminary data.</text>
</comment>
<accession>A0ABV3YTF2</accession>
<evidence type="ECO:0000313" key="1">
    <source>
        <dbReference type="EMBL" id="MEX6502606.1"/>
    </source>
</evidence>
<gene>
    <name evidence="1" type="ORF">AB5S05_11070</name>
</gene>
<sequence length="362" mass="39022">MFSLTFPYNPTRTPCKFWTTILRSLLSGIALATLTIGLNNYSHATSNQVLYGISSNQNLYKIDIDTGTATFIGDLGFNQNAAVSLATIPANGNLLTFRRPTQFIEINQANANATVLSDTVNFGIDGLSFDSNGTLFGFSSLTDDLAKYDPSTGQKTLIGSIPSITFTGGLTFNSWNELFAIKESSSLIKINTSDSSITSIGDFTPRNTWLGIAFDEHDILYAVRREYTSTGIISELHTVDVANAQTQLIGQISGFVQSDDSIIRLAFASDANQDPTLLLNDLVTQVMMINTQKGISNSLDAKLSSALNALDDTNESNNAGAINALKAFINTVQAQSEKQLTIEEAEALTQSALQLIEILANP</sequence>
<proteinExistence type="predicted"/>
<reference evidence="1 2" key="1">
    <citation type="submission" date="2024-07" db="EMBL/GenBank/DDBJ databases">
        <authorList>
            <person name="Li M."/>
        </authorList>
    </citation>
    <scope>NUCLEOTIDE SEQUENCE [LARGE SCALE GENOMIC DNA]</scope>
    <source>
        <strain evidence="1 2">25A3E</strain>
    </source>
</reference>
<dbReference type="Proteomes" id="UP001560296">
    <property type="component" value="Unassembled WGS sequence"/>
</dbReference>
<organism evidence="1 2">
    <name type="scientific">Pseudomonas zhanjiangensis</name>
    <dbReference type="NCBI Taxonomy" id="3239015"/>
    <lineage>
        <taxon>Bacteria</taxon>
        <taxon>Pseudomonadati</taxon>
        <taxon>Pseudomonadota</taxon>
        <taxon>Gammaproteobacteria</taxon>
        <taxon>Pseudomonadales</taxon>
        <taxon>Pseudomonadaceae</taxon>
        <taxon>Pseudomonas</taxon>
    </lineage>
</organism>
<dbReference type="Gene3D" id="2.120.10.30">
    <property type="entry name" value="TolB, C-terminal domain"/>
    <property type="match status" value="1"/>
</dbReference>
<dbReference type="InterPro" id="IPR011042">
    <property type="entry name" value="6-blade_b-propeller_TolB-like"/>
</dbReference>
<name>A0ABV3YTF2_9PSED</name>
<evidence type="ECO:0000313" key="2">
    <source>
        <dbReference type="Proteomes" id="UP001560296"/>
    </source>
</evidence>
<keyword evidence="2" id="KW-1185">Reference proteome</keyword>
<dbReference type="RefSeq" id="WP_369287573.1">
    <property type="nucleotide sequence ID" value="NZ_JBFTEG010000007.1"/>
</dbReference>
<dbReference type="EMBL" id="JBFTEG010000007">
    <property type="protein sequence ID" value="MEX6502606.1"/>
    <property type="molecule type" value="Genomic_DNA"/>
</dbReference>
<protein>
    <submittedName>
        <fullName evidence="1">Uncharacterized protein</fullName>
    </submittedName>
</protein>
<dbReference type="SUPFAM" id="SSF63825">
    <property type="entry name" value="YWTD domain"/>
    <property type="match status" value="1"/>
</dbReference>